<feature type="compositionally biased region" description="Acidic residues" evidence="1">
    <location>
        <begin position="83"/>
        <end position="105"/>
    </location>
</feature>
<feature type="region of interest" description="Disordered" evidence="1">
    <location>
        <begin position="57"/>
        <end position="115"/>
    </location>
</feature>
<dbReference type="VEuPathDB" id="AmoebaDB:NAEGRDRAFT_61900"/>
<accession>D2UZD7</accession>
<evidence type="ECO:0000313" key="3">
    <source>
        <dbReference type="Proteomes" id="UP000006671"/>
    </source>
</evidence>
<evidence type="ECO:0000313" key="2">
    <source>
        <dbReference type="EMBL" id="EFC50130.1"/>
    </source>
</evidence>
<dbReference type="EMBL" id="GG738846">
    <property type="protein sequence ID" value="EFC50130.1"/>
    <property type="molecule type" value="Genomic_DNA"/>
</dbReference>
<dbReference type="RefSeq" id="XP_002682874.1">
    <property type="nucleotide sequence ID" value="XM_002682828.1"/>
</dbReference>
<sequence length="115" mass="12967">MPRITSTLTVTNNNSEPKIASKQSFESSSTTKKQDLTFLTQSMQSMKDVDVNLLTDLGKKQQQVINSTTTTNSTKKKQQRSSDEDEDEGLNGEDDDDDMKDDDDENKTKKIKNNE</sequence>
<gene>
    <name evidence="2" type="ORF">NAEGRDRAFT_61900</name>
</gene>
<dbReference type="InParanoid" id="D2UZD7"/>
<dbReference type="GeneID" id="8855327"/>
<feature type="region of interest" description="Disordered" evidence="1">
    <location>
        <begin position="1"/>
        <end position="33"/>
    </location>
</feature>
<dbReference type="KEGG" id="ngr:NAEGRDRAFT_61900"/>
<dbReference type="OMA" id="FLTQSMQ"/>
<keyword evidence="3" id="KW-1185">Reference proteome</keyword>
<evidence type="ECO:0000256" key="1">
    <source>
        <dbReference type="SAM" id="MobiDB-lite"/>
    </source>
</evidence>
<dbReference type="AlphaFoldDB" id="D2UZD7"/>
<name>D2UZD7_NAEGR</name>
<dbReference type="Proteomes" id="UP000006671">
    <property type="component" value="Unassembled WGS sequence"/>
</dbReference>
<protein>
    <submittedName>
        <fullName evidence="2">Predicted protein</fullName>
    </submittedName>
</protein>
<reference evidence="2 3" key="1">
    <citation type="journal article" date="2010" name="Cell">
        <title>The genome of Naegleria gruberi illuminates early eukaryotic versatility.</title>
        <authorList>
            <person name="Fritz-Laylin L.K."/>
            <person name="Prochnik S.E."/>
            <person name="Ginger M.L."/>
            <person name="Dacks J.B."/>
            <person name="Carpenter M.L."/>
            <person name="Field M.C."/>
            <person name="Kuo A."/>
            <person name="Paredez A."/>
            <person name="Chapman J."/>
            <person name="Pham J."/>
            <person name="Shu S."/>
            <person name="Neupane R."/>
            <person name="Cipriano M."/>
            <person name="Mancuso J."/>
            <person name="Tu H."/>
            <person name="Salamov A."/>
            <person name="Lindquist E."/>
            <person name="Shapiro H."/>
            <person name="Lucas S."/>
            <person name="Grigoriev I.V."/>
            <person name="Cande W.Z."/>
            <person name="Fulton C."/>
            <person name="Rokhsar D.S."/>
            <person name="Dawson S.C."/>
        </authorList>
    </citation>
    <scope>NUCLEOTIDE SEQUENCE [LARGE SCALE GENOMIC DNA]</scope>
    <source>
        <strain evidence="2 3">NEG-M</strain>
    </source>
</reference>
<feature type="compositionally biased region" description="Basic and acidic residues" evidence="1">
    <location>
        <begin position="106"/>
        <end position="115"/>
    </location>
</feature>
<proteinExistence type="predicted"/>
<organism evidence="3">
    <name type="scientific">Naegleria gruberi</name>
    <name type="common">Amoeba</name>
    <dbReference type="NCBI Taxonomy" id="5762"/>
    <lineage>
        <taxon>Eukaryota</taxon>
        <taxon>Discoba</taxon>
        <taxon>Heterolobosea</taxon>
        <taxon>Tetramitia</taxon>
        <taxon>Eutetramitia</taxon>
        <taxon>Vahlkampfiidae</taxon>
        <taxon>Naegleria</taxon>
    </lineage>
</organism>